<dbReference type="GO" id="GO:0005829">
    <property type="term" value="C:cytosol"/>
    <property type="evidence" value="ECO:0007669"/>
    <property type="project" value="TreeGrafter"/>
</dbReference>
<sequence>MKLYNTLTRKKEEFVPLEEGKVKMYVCGPTVYNYFHIGNARPFIIFDTLRRYLEYRGYEVTYVQNFTDVDDKIINKANEEGISAEELADKYINEYFKDADALGIKRATIHPRVTENIKDIIEFIKDLENKGYAYVVDGDVYFDTKKFKSYGKLSKQSIEDLEAGARIEVNEKKKNPMDFALWKAKKEGEPGWDSPWGEGRPGWHIECSVMSNRYLGETIDIHAGGQDLTFPHHENEIAQSEARSGKVFSRYWLHNGYINVNNEKMSKSKGNFFTVRDISKQFDLEVVRFFMLSAHYKNPVNFSDEMLKQAQSGLERLYNTRGKLEFLLENLSGNLKDEEKNILDKLSYYKQKFIESMDDDINTADAISVIFELAKFINSNVSEESSLEFSKKCYDLFIELTGVLNIVNKKREENLDEEIQKLIDERTKAKKEKNYQLADEIRQRLLDMGIVLEDTRQGTKWRRV</sequence>
<dbReference type="CDD" id="cd00672">
    <property type="entry name" value="CysRS_core"/>
    <property type="match status" value="1"/>
</dbReference>
<dbReference type="EC" id="6.1.1.16" evidence="13"/>
<dbReference type="HAMAP" id="MF_00041">
    <property type="entry name" value="Cys_tRNA_synth"/>
    <property type="match status" value="1"/>
</dbReference>
<dbReference type="OrthoDB" id="9815130at2"/>
<comment type="cofactor">
    <cofactor evidence="13">
        <name>Zn(2+)</name>
        <dbReference type="ChEBI" id="CHEBI:29105"/>
    </cofactor>
    <text evidence="13">Binds 1 zinc ion per subunit.</text>
</comment>
<protein>
    <recommendedName>
        <fullName evidence="13">Cysteine--tRNA ligase</fullName>
        <ecNumber evidence="13">6.1.1.16</ecNumber>
    </recommendedName>
    <alternativeName>
        <fullName evidence="13">Cysteinyl-tRNA synthetase</fullName>
        <shortName evidence="13">CysRS</shortName>
    </alternativeName>
</protein>
<dbReference type="STRING" id="1123350.SAMN02744040_01976"/>
<dbReference type="Pfam" id="PF23493">
    <property type="entry name" value="CysS_C"/>
    <property type="match status" value="1"/>
</dbReference>
<dbReference type="Pfam" id="PF09190">
    <property type="entry name" value="DALR_2"/>
    <property type="match status" value="1"/>
</dbReference>
<evidence type="ECO:0000259" key="14">
    <source>
        <dbReference type="SMART" id="SM00840"/>
    </source>
</evidence>
<keyword evidence="9 13" id="KW-0067">ATP-binding</keyword>
<name>A0A1M5SZV6_9FIRM</name>
<dbReference type="InterPro" id="IPR015273">
    <property type="entry name" value="Cys-tRNA-synt_Ia_DALR"/>
</dbReference>
<dbReference type="InterPro" id="IPR015803">
    <property type="entry name" value="Cys-tRNA-ligase"/>
</dbReference>
<dbReference type="InterPro" id="IPR056411">
    <property type="entry name" value="CysS_C"/>
</dbReference>
<organism evidence="15 16">
    <name type="scientific">Tepidibacter thalassicus DSM 15285</name>
    <dbReference type="NCBI Taxonomy" id="1123350"/>
    <lineage>
        <taxon>Bacteria</taxon>
        <taxon>Bacillati</taxon>
        <taxon>Bacillota</taxon>
        <taxon>Clostridia</taxon>
        <taxon>Peptostreptococcales</taxon>
        <taxon>Peptostreptococcaceae</taxon>
        <taxon>Tepidibacter</taxon>
    </lineage>
</organism>
<feature type="binding site" evidence="13">
    <location>
        <position position="27"/>
    </location>
    <ligand>
        <name>Zn(2+)</name>
        <dbReference type="ChEBI" id="CHEBI:29105"/>
    </ligand>
</feature>
<feature type="binding site" evidence="13">
    <location>
        <position position="232"/>
    </location>
    <ligand>
        <name>Zn(2+)</name>
        <dbReference type="ChEBI" id="CHEBI:29105"/>
    </ligand>
</feature>
<feature type="domain" description="Cysteinyl-tRNA synthetase class Ia DALR" evidence="14">
    <location>
        <begin position="352"/>
        <end position="415"/>
    </location>
</feature>
<dbReference type="GO" id="GO:0006423">
    <property type="term" value="P:cysteinyl-tRNA aminoacylation"/>
    <property type="evidence" value="ECO:0007669"/>
    <property type="project" value="UniProtKB-UniRule"/>
</dbReference>
<feature type="binding site" evidence="13">
    <location>
        <position position="267"/>
    </location>
    <ligand>
        <name>ATP</name>
        <dbReference type="ChEBI" id="CHEBI:30616"/>
    </ligand>
</feature>
<dbReference type="InterPro" id="IPR014729">
    <property type="entry name" value="Rossmann-like_a/b/a_fold"/>
</dbReference>
<dbReference type="FunFam" id="3.40.50.620:FF:000009">
    <property type="entry name" value="Cysteine--tRNA ligase"/>
    <property type="match status" value="1"/>
</dbReference>
<evidence type="ECO:0000256" key="5">
    <source>
        <dbReference type="ARBA" id="ARBA00022598"/>
    </source>
</evidence>
<keyword evidence="16" id="KW-1185">Reference proteome</keyword>
<dbReference type="AlphaFoldDB" id="A0A1M5SZV6"/>
<dbReference type="SUPFAM" id="SSF47323">
    <property type="entry name" value="Anticodon-binding domain of a subclass of class I aminoacyl-tRNA synthetases"/>
    <property type="match status" value="1"/>
</dbReference>
<evidence type="ECO:0000256" key="12">
    <source>
        <dbReference type="ARBA" id="ARBA00047398"/>
    </source>
</evidence>
<evidence type="ECO:0000256" key="8">
    <source>
        <dbReference type="ARBA" id="ARBA00022833"/>
    </source>
</evidence>
<feature type="short sequence motif" description="'KMSKS' region" evidence="13">
    <location>
        <begin position="264"/>
        <end position="268"/>
    </location>
</feature>
<evidence type="ECO:0000256" key="4">
    <source>
        <dbReference type="ARBA" id="ARBA00022490"/>
    </source>
</evidence>
<comment type="subunit">
    <text evidence="3 13">Monomer.</text>
</comment>
<dbReference type="InterPro" id="IPR009080">
    <property type="entry name" value="tRNAsynth_Ia_anticodon-bd"/>
</dbReference>
<dbReference type="RefSeq" id="WP_072725981.1">
    <property type="nucleotide sequence ID" value="NZ_FQXH01000026.1"/>
</dbReference>
<accession>A0A1M5SZV6</accession>
<dbReference type="CDD" id="cd07963">
    <property type="entry name" value="Anticodon_Ia_Cys"/>
    <property type="match status" value="1"/>
</dbReference>
<evidence type="ECO:0000256" key="2">
    <source>
        <dbReference type="ARBA" id="ARBA00005594"/>
    </source>
</evidence>
<evidence type="ECO:0000256" key="7">
    <source>
        <dbReference type="ARBA" id="ARBA00022741"/>
    </source>
</evidence>
<evidence type="ECO:0000256" key="13">
    <source>
        <dbReference type="HAMAP-Rule" id="MF_00041"/>
    </source>
</evidence>
<dbReference type="GO" id="GO:0004817">
    <property type="term" value="F:cysteine-tRNA ligase activity"/>
    <property type="evidence" value="ECO:0007669"/>
    <property type="project" value="UniProtKB-UniRule"/>
</dbReference>
<feature type="binding site" evidence="13">
    <location>
        <position position="207"/>
    </location>
    <ligand>
        <name>Zn(2+)</name>
        <dbReference type="ChEBI" id="CHEBI:29105"/>
    </ligand>
</feature>
<keyword evidence="8 13" id="KW-0862">Zinc</keyword>
<dbReference type="GO" id="GO:0008270">
    <property type="term" value="F:zinc ion binding"/>
    <property type="evidence" value="ECO:0007669"/>
    <property type="project" value="UniProtKB-UniRule"/>
</dbReference>
<dbReference type="PRINTS" id="PR00983">
    <property type="entry name" value="TRNASYNTHCYS"/>
</dbReference>
<keyword evidence="10 13" id="KW-0648">Protein biosynthesis</keyword>
<dbReference type="Gene3D" id="1.20.120.1910">
    <property type="entry name" value="Cysteine-tRNA ligase, C-terminal anti-codon recognition domain"/>
    <property type="match status" value="1"/>
</dbReference>
<keyword evidence="5 13" id="KW-0436">Ligase</keyword>
<comment type="catalytic activity">
    <reaction evidence="12 13">
        <text>tRNA(Cys) + L-cysteine + ATP = L-cysteinyl-tRNA(Cys) + AMP + diphosphate</text>
        <dbReference type="Rhea" id="RHEA:17773"/>
        <dbReference type="Rhea" id="RHEA-COMP:9661"/>
        <dbReference type="Rhea" id="RHEA-COMP:9679"/>
        <dbReference type="ChEBI" id="CHEBI:30616"/>
        <dbReference type="ChEBI" id="CHEBI:33019"/>
        <dbReference type="ChEBI" id="CHEBI:35235"/>
        <dbReference type="ChEBI" id="CHEBI:78442"/>
        <dbReference type="ChEBI" id="CHEBI:78517"/>
        <dbReference type="ChEBI" id="CHEBI:456215"/>
        <dbReference type="EC" id="6.1.1.16"/>
    </reaction>
</comment>
<comment type="similarity">
    <text evidence="2 13">Belongs to the class-I aminoacyl-tRNA synthetase family.</text>
</comment>
<dbReference type="Gene3D" id="3.40.50.620">
    <property type="entry name" value="HUPs"/>
    <property type="match status" value="1"/>
</dbReference>
<dbReference type="GO" id="GO:0005524">
    <property type="term" value="F:ATP binding"/>
    <property type="evidence" value="ECO:0007669"/>
    <property type="project" value="UniProtKB-UniRule"/>
</dbReference>
<evidence type="ECO:0000256" key="11">
    <source>
        <dbReference type="ARBA" id="ARBA00023146"/>
    </source>
</evidence>
<dbReference type="InterPro" id="IPR032678">
    <property type="entry name" value="tRNA-synt_1_cat_dom"/>
</dbReference>
<reference evidence="16" key="1">
    <citation type="submission" date="2016-11" db="EMBL/GenBank/DDBJ databases">
        <authorList>
            <person name="Varghese N."/>
            <person name="Submissions S."/>
        </authorList>
    </citation>
    <scope>NUCLEOTIDE SEQUENCE [LARGE SCALE GENOMIC DNA]</scope>
    <source>
        <strain evidence="16">DSM 15285</strain>
    </source>
</reference>
<proteinExistence type="inferred from homology"/>
<dbReference type="Pfam" id="PF01406">
    <property type="entry name" value="tRNA-synt_1e"/>
    <property type="match status" value="1"/>
</dbReference>
<keyword evidence="6 13" id="KW-0479">Metal-binding</keyword>
<evidence type="ECO:0000256" key="1">
    <source>
        <dbReference type="ARBA" id="ARBA00004496"/>
    </source>
</evidence>
<dbReference type="SUPFAM" id="SSF52374">
    <property type="entry name" value="Nucleotidylyl transferase"/>
    <property type="match status" value="1"/>
</dbReference>
<dbReference type="SMART" id="SM00840">
    <property type="entry name" value="DALR_2"/>
    <property type="match status" value="1"/>
</dbReference>
<gene>
    <name evidence="13" type="primary">cysS</name>
    <name evidence="15" type="ORF">SAMN02744040_01976</name>
</gene>
<comment type="subcellular location">
    <subcellularLocation>
        <location evidence="1 13">Cytoplasm</location>
    </subcellularLocation>
</comment>
<dbReference type="InterPro" id="IPR024909">
    <property type="entry name" value="Cys-tRNA/MSH_ligase"/>
</dbReference>
<evidence type="ECO:0000256" key="6">
    <source>
        <dbReference type="ARBA" id="ARBA00022723"/>
    </source>
</evidence>
<dbReference type="EMBL" id="FQXH01000026">
    <property type="protein sequence ID" value="SHH44047.1"/>
    <property type="molecule type" value="Genomic_DNA"/>
</dbReference>
<evidence type="ECO:0000256" key="9">
    <source>
        <dbReference type="ARBA" id="ARBA00022840"/>
    </source>
</evidence>
<evidence type="ECO:0000313" key="15">
    <source>
        <dbReference type="EMBL" id="SHH44047.1"/>
    </source>
</evidence>
<dbReference type="Proteomes" id="UP000242520">
    <property type="component" value="Unassembled WGS sequence"/>
</dbReference>
<evidence type="ECO:0000256" key="3">
    <source>
        <dbReference type="ARBA" id="ARBA00011245"/>
    </source>
</evidence>
<feature type="binding site" evidence="13">
    <location>
        <position position="236"/>
    </location>
    <ligand>
        <name>Zn(2+)</name>
        <dbReference type="ChEBI" id="CHEBI:29105"/>
    </ligand>
</feature>
<dbReference type="NCBIfam" id="TIGR00435">
    <property type="entry name" value="cysS"/>
    <property type="match status" value="1"/>
</dbReference>
<keyword evidence="7 13" id="KW-0547">Nucleotide-binding</keyword>
<keyword evidence="11 13" id="KW-0030">Aminoacyl-tRNA synthetase</keyword>
<evidence type="ECO:0000256" key="10">
    <source>
        <dbReference type="ARBA" id="ARBA00022917"/>
    </source>
</evidence>
<dbReference type="PANTHER" id="PTHR10890:SF3">
    <property type="entry name" value="CYSTEINE--TRNA LIGASE, CYTOPLASMIC"/>
    <property type="match status" value="1"/>
</dbReference>
<dbReference type="PANTHER" id="PTHR10890">
    <property type="entry name" value="CYSTEINYL-TRNA SYNTHETASE"/>
    <property type="match status" value="1"/>
</dbReference>
<keyword evidence="4 13" id="KW-0963">Cytoplasm</keyword>
<evidence type="ECO:0000313" key="16">
    <source>
        <dbReference type="Proteomes" id="UP000242520"/>
    </source>
</evidence>
<feature type="short sequence motif" description="'HIGH' region" evidence="13">
    <location>
        <begin position="29"/>
        <end position="39"/>
    </location>
</feature>